<dbReference type="GeneID" id="25733509"/>
<dbReference type="InterPro" id="IPR003010">
    <property type="entry name" value="C-N_Hydrolase"/>
</dbReference>
<keyword evidence="3" id="KW-1185">Reference proteome</keyword>
<dbReference type="InterPro" id="IPR036526">
    <property type="entry name" value="C-N_Hydrolase_sf"/>
</dbReference>
<proteinExistence type="predicted"/>
<sequence length="110" mass="12004">MGATVLLVPSAFTKVTGAAHWEVLLRARAIECQAYVVAAAQAGRHNEKRESYGHSLVVDPWGEVVARFEDPLATGVITADVDPALIDRVRAKMPIREHQAAGRRRYLGAE</sequence>
<dbReference type="SUPFAM" id="SSF56317">
    <property type="entry name" value="Carbon-nitrogen hydrolase"/>
    <property type="match status" value="1"/>
</dbReference>
<gene>
    <name evidence="2" type="ORF">MNEG_15810</name>
</gene>
<dbReference type="Gene3D" id="3.60.110.10">
    <property type="entry name" value="Carbon-nitrogen hydrolase"/>
    <property type="match status" value="1"/>
</dbReference>
<dbReference type="AlphaFoldDB" id="A0A0D2IW68"/>
<dbReference type="KEGG" id="mng:MNEG_15810"/>
<name>A0A0D2IW68_9CHLO</name>
<reference evidence="2 3" key="1">
    <citation type="journal article" date="2013" name="BMC Genomics">
        <title>Reconstruction of the lipid metabolism for the microalga Monoraphidium neglectum from its genome sequence reveals characteristics suitable for biofuel production.</title>
        <authorList>
            <person name="Bogen C."/>
            <person name="Al-Dilaimi A."/>
            <person name="Albersmeier A."/>
            <person name="Wichmann J."/>
            <person name="Grundmann M."/>
            <person name="Rupp O."/>
            <person name="Lauersen K.J."/>
            <person name="Blifernez-Klassen O."/>
            <person name="Kalinowski J."/>
            <person name="Goesmann A."/>
            <person name="Mussgnug J.H."/>
            <person name="Kruse O."/>
        </authorList>
    </citation>
    <scope>NUCLEOTIDE SEQUENCE [LARGE SCALE GENOMIC DNA]</scope>
    <source>
        <strain evidence="2 3">SAG 48.87</strain>
    </source>
</reference>
<dbReference type="STRING" id="145388.A0A0D2IW68"/>
<dbReference type="PROSITE" id="PS50263">
    <property type="entry name" value="CN_HYDROLASE"/>
    <property type="match status" value="1"/>
</dbReference>
<accession>A0A0D2IW68</accession>
<evidence type="ECO:0000313" key="3">
    <source>
        <dbReference type="Proteomes" id="UP000054498"/>
    </source>
</evidence>
<evidence type="ECO:0000313" key="2">
    <source>
        <dbReference type="EMBL" id="KIY92152.1"/>
    </source>
</evidence>
<evidence type="ECO:0000259" key="1">
    <source>
        <dbReference type="PROSITE" id="PS50263"/>
    </source>
</evidence>
<dbReference type="PANTHER" id="PTHR23088:SF27">
    <property type="entry name" value="DEAMINATED GLUTATHIONE AMIDASE"/>
    <property type="match status" value="1"/>
</dbReference>
<dbReference type="PANTHER" id="PTHR23088">
    <property type="entry name" value="NITRILASE-RELATED"/>
    <property type="match status" value="1"/>
</dbReference>
<organism evidence="2 3">
    <name type="scientific">Monoraphidium neglectum</name>
    <dbReference type="NCBI Taxonomy" id="145388"/>
    <lineage>
        <taxon>Eukaryota</taxon>
        <taxon>Viridiplantae</taxon>
        <taxon>Chlorophyta</taxon>
        <taxon>core chlorophytes</taxon>
        <taxon>Chlorophyceae</taxon>
        <taxon>CS clade</taxon>
        <taxon>Sphaeropleales</taxon>
        <taxon>Selenastraceae</taxon>
        <taxon>Monoraphidium</taxon>
    </lineage>
</organism>
<protein>
    <recommendedName>
        <fullName evidence="1">CN hydrolase domain-containing protein</fullName>
    </recommendedName>
</protein>
<dbReference type="GO" id="GO:0016810">
    <property type="term" value="F:hydrolase activity, acting on carbon-nitrogen (but not peptide) bonds"/>
    <property type="evidence" value="ECO:0007669"/>
    <property type="project" value="UniProtKB-ARBA"/>
</dbReference>
<feature type="domain" description="CN hydrolase" evidence="1">
    <location>
        <begin position="1"/>
        <end position="83"/>
    </location>
</feature>
<dbReference type="RefSeq" id="XP_013891172.1">
    <property type="nucleotide sequence ID" value="XM_014035718.1"/>
</dbReference>
<dbReference type="EMBL" id="KK105906">
    <property type="protein sequence ID" value="KIY92152.1"/>
    <property type="molecule type" value="Genomic_DNA"/>
</dbReference>
<dbReference type="Proteomes" id="UP000054498">
    <property type="component" value="Unassembled WGS sequence"/>
</dbReference>
<dbReference type="Pfam" id="PF00795">
    <property type="entry name" value="CN_hydrolase"/>
    <property type="match status" value="1"/>
</dbReference>
<dbReference type="OrthoDB" id="10250282at2759"/>